<dbReference type="Gene3D" id="1.10.10.1100">
    <property type="entry name" value="BFD-like [2Fe-2S]-binding domain"/>
    <property type="match status" value="1"/>
</dbReference>
<evidence type="ECO:0000313" key="4">
    <source>
        <dbReference type="Proteomes" id="UP000679179"/>
    </source>
</evidence>
<accession>A0A919RZG0</accession>
<name>A0A919RZG0_9CLOT</name>
<feature type="domain" description="BFD-like [2Fe-2S]-binding" evidence="2">
    <location>
        <begin position="381"/>
        <end position="435"/>
    </location>
</feature>
<feature type="domain" description="FAD dependent oxidoreductase" evidence="1">
    <location>
        <begin position="4"/>
        <end position="336"/>
    </location>
</feature>
<dbReference type="AlphaFoldDB" id="A0A919RZG0"/>
<evidence type="ECO:0000313" key="3">
    <source>
        <dbReference type="EMBL" id="GIM29390.1"/>
    </source>
</evidence>
<dbReference type="InterPro" id="IPR036188">
    <property type="entry name" value="FAD/NAD-bd_sf"/>
</dbReference>
<dbReference type="CDD" id="cd19946">
    <property type="entry name" value="GlpA-like_Fer2_BFD-like"/>
    <property type="match status" value="1"/>
</dbReference>
<gene>
    <name evidence="3" type="ORF">CPJCM30710_20560</name>
</gene>
<dbReference type="Gene3D" id="3.50.50.60">
    <property type="entry name" value="FAD/NAD(P)-binding domain"/>
    <property type="match status" value="1"/>
</dbReference>
<dbReference type="InterPro" id="IPR006076">
    <property type="entry name" value="FAD-dep_OxRdtase"/>
</dbReference>
<protein>
    <submittedName>
        <fullName evidence="3">FAD/NAD(P)-binding oxidoreductase</fullName>
    </submittedName>
</protein>
<evidence type="ECO:0000259" key="2">
    <source>
        <dbReference type="Pfam" id="PF04324"/>
    </source>
</evidence>
<dbReference type="Pfam" id="PF04324">
    <property type="entry name" value="Fer2_BFD"/>
    <property type="match status" value="1"/>
</dbReference>
<dbReference type="PANTHER" id="PTHR42720">
    <property type="entry name" value="GLYCEROL-3-PHOSPHATE DEHYDROGENASE"/>
    <property type="match status" value="1"/>
</dbReference>
<dbReference type="Proteomes" id="UP000679179">
    <property type="component" value="Unassembled WGS sequence"/>
</dbReference>
<sequence>MDYDVLILGGGIIGCAAAYELSKYNLNIAVIEKDYDIADDISLVNTAIVFDGSETKDDLMSKLEHIGNSMLFDITKKFNVPFKRVGSLKIVQDEEGVKILEDMYNRAKKRGIENIYLIDDKAVYDIEPHLKINVKKALYSGNTAVICPYDLAIAYAEVAFDNGVIFRLEEIVQDIQKITKGFKVTTNKNKFTCRVVINTIPGDNYTIDLSRSTIKNDHNRIQYLLLDEKFKCRLSNVVMKVKGEDNLINQVPTLSGGTLIGINTNKSLGFKELLEEASNLIPEVTKDDVNSIFYDNYSKDLMFIDDSNSTKGYIKVTGKHYAEITIAPSLGKMLCETVVSNLSSTLKKNFIDKRRDFYRFRDMTKEQRNEAISLDKRYGKIICLCNKVSEGEIVDAIRRPLGARTVEGVKRRTGATFGNCHGAYCISKIIDILAREMDKKPTEIVGDSKNSKVLASRIKEFNDM</sequence>
<keyword evidence="4" id="KW-1185">Reference proteome</keyword>
<comment type="caution">
    <text evidence="3">The sequence shown here is derived from an EMBL/GenBank/DDBJ whole genome shotgun (WGS) entry which is preliminary data.</text>
</comment>
<reference evidence="3" key="1">
    <citation type="submission" date="2021-03" db="EMBL/GenBank/DDBJ databases">
        <title>Taxonomic study of Clostridium polyendosporum from meadow-gley soil under rice.</title>
        <authorList>
            <person name="Kobayashi H."/>
            <person name="Tanizawa Y."/>
            <person name="Yagura M."/>
        </authorList>
    </citation>
    <scope>NUCLEOTIDE SEQUENCE</scope>
    <source>
        <strain evidence="3">JCM 30710</strain>
    </source>
</reference>
<dbReference type="EMBL" id="BOPZ01000016">
    <property type="protein sequence ID" value="GIM29390.1"/>
    <property type="molecule type" value="Genomic_DNA"/>
</dbReference>
<dbReference type="Pfam" id="PF01266">
    <property type="entry name" value="DAO"/>
    <property type="match status" value="1"/>
</dbReference>
<evidence type="ECO:0000259" key="1">
    <source>
        <dbReference type="Pfam" id="PF01266"/>
    </source>
</evidence>
<dbReference type="SUPFAM" id="SSF51905">
    <property type="entry name" value="FAD/NAD(P)-binding domain"/>
    <property type="match status" value="1"/>
</dbReference>
<dbReference type="RefSeq" id="WP_212904087.1">
    <property type="nucleotide sequence ID" value="NZ_BOPZ01000016.1"/>
</dbReference>
<dbReference type="InterPro" id="IPR052745">
    <property type="entry name" value="G3P_Oxidase/Oxidoreductase"/>
</dbReference>
<dbReference type="Gene3D" id="3.30.9.10">
    <property type="entry name" value="D-Amino Acid Oxidase, subunit A, domain 2"/>
    <property type="match status" value="1"/>
</dbReference>
<dbReference type="InterPro" id="IPR041854">
    <property type="entry name" value="BFD-like_2Fe2S-bd_dom_sf"/>
</dbReference>
<dbReference type="PANTHER" id="PTHR42720:SF1">
    <property type="entry name" value="GLYCEROL 3-PHOSPHATE OXIDASE"/>
    <property type="match status" value="1"/>
</dbReference>
<dbReference type="InterPro" id="IPR007419">
    <property type="entry name" value="BFD-like_2Fe2S-bd_dom"/>
</dbReference>
<proteinExistence type="predicted"/>
<organism evidence="3 4">
    <name type="scientific">Clostridium polyendosporum</name>
    <dbReference type="NCBI Taxonomy" id="69208"/>
    <lineage>
        <taxon>Bacteria</taxon>
        <taxon>Bacillati</taxon>
        <taxon>Bacillota</taxon>
        <taxon>Clostridia</taxon>
        <taxon>Eubacteriales</taxon>
        <taxon>Clostridiaceae</taxon>
        <taxon>Clostridium</taxon>
    </lineage>
</organism>